<sequence length="212" mass="23814">MQGRKGNLIWQDGNLLSPGRILPGDRVYNGKRVWEPKRSKVAALCHLGFEPPLDNTRVLYLGAAAGTTVSFVADYAEVVYAIEFAYRPVRNLVRLANQRSNIIPFFQDARYPERYTPFVEVVDVLIQDIAQRDQAEIAIKNLFMLKNGGLLILFLKMLSMGVQKEKNELIENVCSLLLDAGVGNIEVIEIGTYHTGHVGIIGIYSSKKNYEK</sequence>
<keyword evidence="9" id="KW-1185">Reference proteome</keyword>
<dbReference type="PRINTS" id="PR00052">
    <property type="entry name" value="FIBRILLARIN"/>
</dbReference>
<dbReference type="PANTHER" id="PTHR10335">
    <property type="entry name" value="RRNA 2-O-METHYLTRANSFERASE FIBRILLARIN"/>
    <property type="match status" value="1"/>
</dbReference>
<keyword evidence="5 8" id="KW-0808">Transferase</keyword>
<keyword evidence="4 8" id="KW-0489">Methyltransferase</keyword>
<dbReference type="GO" id="GO:0008649">
    <property type="term" value="F:rRNA methyltransferase activity"/>
    <property type="evidence" value="ECO:0007669"/>
    <property type="project" value="TreeGrafter"/>
</dbReference>
<evidence type="ECO:0000256" key="2">
    <source>
        <dbReference type="ARBA" id="ARBA00015190"/>
    </source>
</evidence>
<evidence type="ECO:0000256" key="7">
    <source>
        <dbReference type="ARBA" id="ARBA00022884"/>
    </source>
</evidence>
<dbReference type="EMBL" id="QGMZ01000018">
    <property type="protein sequence ID" value="PWR73553.1"/>
    <property type="molecule type" value="Genomic_DNA"/>
</dbReference>
<gene>
    <name evidence="8" type="ORF">DLD82_09980</name>
</gene>
<keyword evidence="3" id="KW-0698">rRNA processing</keyword>
<dbReference type="GO" id="GO:0000494">
    <property type="term" value="P:box C/D sno(s)RNA 3'-end processing"/>
    <property type="evidence" value="ECO:0007669"/>
    <property type="project" value="TreeGrafter"/>
</dbReference>
<protein>
    <recommendedName>
        <fullName evidence="2">rRNA 2'-O-methyltransferase fibrillarin</fullName>
    </recommendedName>
</protein>
<keyword evidence="7" id="KW-0694">RNA-binding</keyword>
<evidence type="ECO:0000256" key="6">
    <source>
        <dbReference type="ARBA" id="ARBA00022694"/>
    </source>
</evidence>
<dbReference type="SMART" id="SM01206">
    <property type="entry name" value="Fibrillarin"/>
    <property type="match status" value="1"/>
</dbReference>
<evidence type="ECO:0000313" key="9">
    <source>
        <dbReference type="Proteomes" id="UP000245934"/>
    </source>
</evidence>
<evidence type="ECO:0000256" key="3">
    <source>
        <dbReference type="ARBA" id="ARBA00022552"/>
    </source>
</evidence>
<evidence type="ECO:0000256" key="1">
    <source>
        <dbReference type="ARBA" id="ARBA00010632"/>
    </source>
</evidence>
<evidence type="ECO:0000256" key="5">
    <source>
        <dbReference type="ARBA" id="ARBA00022679"/>
    </source>
</evidence>
<evidence type="ECO:0000256" key="4">
    <source>
        <dbReference type="ARBA" id="ARBA00022603"/>
    </source>
</evidence>
<organism evidence="8 9">
    <name type="scientific">Methanospirillum stamsii</name>
    <dbReference type="NCBI Taxonomy" id="1277351"/>
    <lineage>
        <taxon>Archaea</taxon>
        <taxon>Methanobacteriati</taxon>
        <taxon>Methanobacteriota</taxon>
        <taxon>Stenosarchaea group</taxon>
        <taxon>Methanomicrobia</taxon>
        <taxon>Methanomicrobiales</taxon>
        <taxon>Methanospirillaceae</taxon>
        <taxon>Methanospirillum</taxon>
    </lineage>
</organism>
<dbReference type="Pfam" id="PF01269">
    <property type="entry name" value="Fibrillarin"/>
    <property type="match status" value="1"/>
</dbReference>
<evidence type="ECO:0000313" key="8">
    <source>
        <dbReference type="EMBL" id="PWR73553.1"/>
    </source>
</evidence>
<dbReference type="GO" id="GO:1990259">
    <property type="term" value="F:histone H2AQ104 methyltransferase activity"/>
    <property type="evidence" value="ECO:0007669"/>
    <property type="project" value="TreeGrafter"/>
</dbReference>
<dbReference type="GO" id="GO:0003723">
    <property type="term" value="F:RNA binding"/>
    <property type="evidence" value="ECO:0007669"/>
    <property type="project" value="UniProtKB-KW"/>
</dbReference>
<reference evidence="8 9" key="1">
    <citation type="submission" date="2018-05" db="EMBL/GenBank/DDBJ databases">
        <title>Draft genome of Methanospirillum stamsii Pt1.</title>
        <authorList>
            <person name="Dueholm M.S."/>
            <person name="Nielsen P.H."/>
            <person name="Bakmann L.F."/>
            <person name="Otzen D.E."/>
        </authorList>
    </citation>
    <scope>NUCLEOTIDE SEQUENCE [LARGE SCALE GENOMIC DNA]</scope>
    <source>
        <strain evidence="8 9">Pt1</strain>
    </source>
</reference>
<comment type="caution">
    <text evidence="8">The sequence shown here is derived from an EMBL/GenBank/DDBJ whole genome shotgun (WGS) entry which is preliminary data.</text>
</comment>
<accession>A0A2V2NE20</accession>
<dbReference type="SUPFAM" id="SSF53335">
    <property type="entry name" value="S-adenosyl-L-methionine-dependent methyltransferases"/>
    <property type="match status" value="1"/>
</dbReference>
<dbReference type="Gene3D" id="3.40.50.150">
    <property type="entry name" value="Vaccinia Virus protein VP39"/>
    <property type="match status" value="1"/>
</dbReference>
<dbReference type="GeneID" id="97608726"/>
<dbReference type="Proteomes" id="UP000245934">
    <property type="component" value="Unassembled WGS sequence"/>
</dbReference>
<dbReference type="OrthoDB" id="6244at2157"/>
<dbReference type="RefSeq" id="WP_109940964.1">
    <property type="nucleotide sequence ID" value="NZ_CP176366.1"/>
</dbReference>
<dbReference type="AlphaFoldDB" id="A0A2V2NE20"/>
<dbReference type="NCBIfam" id="NF003276">
    <property type="entry name" value="PRK04266.1-2"/>
    <property type="match status" value="1"/>
</dbReference>
<name>A0A2V2NE20_9EURY</name>
<dbReference type="PANTHER" id="PTHR10335:SF17">
    <property type="entry name" value="FIBRILLARIN"/>
    <property type="match status" value="1"/>
</dbReference>
<comment type="similarity">
    <text evidence="1">Belongs to the methyltransferase superfamily. Fibrillarin family.</text>
</comment>
<proteinExistence type="inferred from homology"/>
<keyword evidence="6" id="KW-0819">tRNA processing</keyword>
<dbReference type="InterPro" id="IPR000692">
    <property type="entry name" value="Fibrillarin"/>
</dbReference>
<dbReference type="GO" id="GO:0008033">
    <property type="term" value="P:tRNA processing"/>
    <property type="evidence" value="ECO:0007669"/>
    <property type="project" value="UniProtKB-KW"/>
</dbReference>
<dbReference type="InterPro" id="IPR029063">
    <property type="entry name" value="SAM-dependent_MTases_sf"/>
</dbReference>